<evidence type="ECO:0000313" key="2">
    <source>
        <dbReference type="EMBL" id="KAF4460063.1"/>
    </source>
</evidence>
<feature type="compositionally biased region" description="Basic and acidic residues" evidence="1">
    <location>
        <begin position="70"/>
        <end position="81"/>
    </location>
</feature>
<sequence length="191" mass="20413">MLQHATPRDGKGAPYDGGNAIVAWQIQICHPLITLSTKYRTTQSREGKEATSKHKVFATPSTYKRRRLVRMNERQSIDRGKPATSQPNQHPSPKSAITAPDLVRSVSGASHLSRDGRHITSHVLPSQGGQPIVSAVFGPQYFCSRVSCSAGVAAIEGSQREGFVQEDKERAGPSGGFPTSHTAAAAAARAS</sequence>
<keyword evidence="3" id="KW-1185">Reference proteome</keyword>
<feature type="region of interest" description="Disordered" evidence="1">
    <location>
        <begin position="161"/>
        <end position="191"/>
    </location>
</feature>
<reference evidence="2 3" key="1">
    <citation type="submission" date="2020-01" db="EMBL/GenBank/DDBJ databases">
        <title>Identification and distribution of gene clusters putatively required for synthesis of sphingolipid metabolism inhibitors in phylogenetically diverse species of the filamentous fungus Fusarium.</title>
        <authorList>
            <person name="Kim H.-S."/>
            <person name="Busman M."/>
            <person name="Brown D.W."/>
            <person name="Divon H."/>
            <person name="Uhlig S."/>
            <person name="Proctor R.H."/>
        </authorList>
    </citation>
    <scope>NUCLEOTIDE SEQUENCE [LARGE SCALE GENOMIC DNA]</scope>
    <source>
        <strain evidence="2 3">NRRL 20459</strain>
    </source>
</reference>
<evidence type="ECO:0000256" key="1">
    <source>
        <dbReference type="SAM" id="MobiDB-lite"/>
    </source>
</evidence>
<dbReference type="EMBL" id="JAADYS010002026">
    <property type="protein sequence ID" value="KAF4460063.1"/>
    <property type="molecule type" value="Genomic_DNA"/>
</dbReference>
<name>A0A8H4L2R6_9HYPO</name>
<proteinExistence type="predicted"/>
<feature type="region of interest" description="Disordered" evidence="1">
    <location>
        <begin position="65"/>
        <end position="101"/>
    </location>
</feature>
<organism evidence="2 3">
    <name type="scientific">Fusarium albosuccineum</name>
    <dbReference type="NCBI Taxonomy" id="1237068"/>
    <lineage>
        <taxon>Eukaryota</taxon>
        <taxon>Fungi</taxon>
        <taxon>Dikarya</taxon>
        <taxon>Ascomycota</taxon>
        <taxon>Pezizomycotina</taxon>
        <taxon>Sordariomycetes</taxon>
        <taxon>Hypocreomycetidae</taxon>
        <taxon>Hypocreales</taxon>
        <taxon>Nectriaceae</taxon>
        <taxon>Fusarium</taxon>
        <taxon>Fusarium decemcellulare species complex</taxon>
    </lineage>
</organism>
<evidence type="ECO:0000313" key="3">
    <source>
        <dbReference type="Proteomes" id="UP000554235"/>
    </source>
</evidence>
<dbReference type="AlphaFoldDB" id="A0A8H4L2R6"/>
<gene>
    <name evidence="2" type="ORF">FALBO_13173</name>
</gene>
<accession>A0A8H4L2R6</accession>
<comment type="caution">
    <text evidence="2">The sequence shown here is derived from an EMBL/GenBank/DDBJ whole genome shotgun (WGS) entry which is preliminary data.</text>
</comment>
<feature type="compositionally biased region" description="Polar residues" evidence="1">
    <location>
        <begin position="83"/>
        <end position="92"/>
    </location>
</feature>
<protein>
    <submittedName>
        <fullName evidence="2">Uncharacterized protein</fullName>
    </submittedName>
</protein>
<dbReference type="Proteomes" id="UP000554235">
    <property type="component" value="Unassembled WGS sequence"/>
</dbReference>